<gene>
    <name evidence="2" type="ORF">LCGC14_1007950</name>
</gene>
<organism evidence="2">
    <name type="scientific">marine sediment metagenome</name>
    <dbReference type="NCBI Taxonomy" id="412755"/>
    <lineage>
        <taxon>unclassified sequences</taxon>
        <taxon>metagenomes</taxon>
        <taxon>ecological metagenomes</taxon>
    </lineage>
</organism>
<dbReference type="PROSITE" id="PS50910">
    <property type="entry name" value="HEPN"/>
    <property type="match status" value="1"/>
</dbReference>
<dbReference type="AlphaFoldDB" id="A0A0F9N1A0"/>
<dbReference type="Gene3D" id="1.20.120.330">
    <property type="entry name" value="Nucleotidyltransferases domain 2"/>
    <property type="match status" value="1"/>
</dbReference>
<dbReference type="InterPro" id="IPR007842">
    <property type="entry name" value="HEPN_dom"/>
</dbReference>
<feature type="domain" description="HEPN" evidence="1">
    <location>
        <begin position="25"/>
        <end position="137"/>
    </location>
</feature>
<evidence type="ECO:0000313" key="2">
    <source>
        <dbReference type="EMBL" id="KKN13285.1"/>
    </source>
</evidence>
<name>A0A0F9N1A0_9ZZZZ</name>
<proteinExistence type="predicted"/>
<accession>A0A0F9N1A0</accession>
<protein>
    <recommendedName>
        <fullName evidence="1">HEPN domain-containing protein</fullName>
    </recommendedName>
</protein>
<evidence type="ECO:0000259" key="1">
    <source>
        <dbReference type="PROSITE" id="PS50910"/>
    </source>
</evidence>
<dbReference type="EMBL" id="LAZR01003937">
    <property type="protein sequence ID" value="KKN13285.1"/>
    <property type="molecule type" value="Genomic_DNA"/>
</dbReference>
<sequence length="148" mass="17298">MNICNIEQLFKNKIAFMNERTANWLDEANWDLENAKILFKNDRFNTVVFHCQQAAVKAVKALLYHNNLNGWGHSIYSLLEKYKEIKNENFDDIERTALSLDKHYITTRYPDALPNIAPHKAYNKQEAELAIIQASNIINFVKKEIRGK</sequence>
<dbReference type="SMART" id="SM00748">
    <property type="entry name" value="HEPN"/>
    <property type="match status" value="1"/>
</dbReference>
<reference evidence="2" key="1">
    <citation type="journal article" date="2015" name="Nature">
        <title>Complex archaea that bridge the gap between prokaryotes and eukaryotes.</title>
        <authorList>
            <person name="Spang A."/>
            <person name="Saw J.H."/>
            <person name="Jorgensen S.L."/>
            <person name="Zaremba-Niedzwiedzka K."/>
            <person name="Martijn J."/>
            <person name="Lind A.E."/>
            <person name="van Eijk R."/>
            <person name="Schleper C."/>
            <person name="Guy L."/>
            <person name="Ettema T.J."/>
        </authorList>
    </citation>
    <scope>NUCLEOTIDE SEQUENCE</scope>
</reference>
<dbReference type="Pfam" id="PF05168">
    <property type="entry name" value="HEPN"/>
    <property type="match status" value="1"/>
</dbReference>
<comment type="caution">
    <text evidence="2">The sequence shown here is derived from an EMBL/GenBank/DDBJ whole genome shotgun (WGS) entry which is preliminary data.</text>
</comment>
<dbReference type="SUPFAM" id="SSF81593">
    <property type="entry name" value="Nucleotidyltransferase substrate binding subunit/domain"/>
    <property type="match status" value="1"/>
</dbReference>